<reference evidence="2" key="1">
    <citation type="journal article" date="2014" name="Int. J. Syst. Evol. Microbiol.">
        <title>Complete genome of a new Firmicutes species belonging to the dominant human colonic microbiota ('Ruminococcus bicirculans') reveals two chromosomes and a selective capacity to utilize plant glucans.</title>
        <authorList>
            <consortium name="NISC Comparative Sequencing Program"/>
            <person name="Wegmann U."/>
            <person name="Louis P."/>
            <person name="Goesmann A."/>
            <person name="Henrissat B."/>
            <person name="Duncan S.H."/>
            <person name="Flint H.J."/>
        </authorList>
    </citation>
    <scope>NUCLEOTIDE SEQUENCE</scope>
    <source>
        <strain evidence="2">NBRC 103408</strain>
    </source>
</reference>
<dbReference type="Proteomes" id="UP001161409">
    <property type="component" value="Unassembled WGS sequence"/>
</dbReference>
<gene>
    <name evidence="2" type="ORF">GCM10007924_07630</name>
</gene>
<keyword evidence="3" id="KW-1185">Reference proteome</keyword>
<evidence type="ECO:0000313" key="2">
    <source>
        <dbReference type="EMBL" id="GLQ05542.1"/>
    </source>
</evidence>
<accession>A0ABQ5U0A1</accession>
<dbReference type="RefSeq" id="WP_169559533.1">
    <property type="nucleotide sequence ID" value="NZ_BSNF01000001.1"/>
</dbReference>
<organism evidence="2 3">
    <name type="scientific">Sneathiella chinensis</name>
    <dbReference type="NCBI Taxonomy" id="349750"/>
    <lineage>
        <taxon>Bacteria</taxon>
        <taxon>Pseudomonadati</taxon>
        <taxon>Pseudomonadota</taxon>
        <taxon>Alphaproteobacteria</taxon>
        <taxon>Sneathiellales</taxon>
        <taxon>Sneathiellaceae</taxon>
        <taxon>Sneathiella</taxon>
    </lineage>
</organism>
<evidence type="ECO:0008006" key="4">
    <source>
        <dbReference type="Google" id="ProtNLM"/>
    </source>
</evidence>
<comment type="caution">
    <text evidence="2">The sequence shown here is derived from an EMBL/GenBank/DDBJ whole genome shotgun (WGS) entry which is preliminary data.</text>
</comment>
<dbReference type="EMBL" id="BSNF01000001">
    <property type="protein sequence ID" value="GLQ05542.1"/>
    <property type="molecule type" value="Genomic_DNA"/>
</dbReference>
<dbReference type="Gene3D" id="2.60.120.620">
    <property type="entry name" value="q2cbj1_9rhob like domain"/>
    <property type="match status" value="1"/>
</dbReference>
<dbReference type="Pfam" id="PF13759">
    <property type="entry name" value="2OG-FeII_Oxy_5"/>
    <property type="match status" value="1"/>
</dbReference>
<reference evidence="2" key="2">
    <citation type="submission" date="2023-01" db="EMBL/GenBank/DDBJ databases">
        <title>Draft genome sequence of Sneathiella chinensis strain NBRC 103408.</title>
        <authorList>
            <person name="Sun Q."/>
            <person name="Mori K."/>
        </authorList>
    </citation>
    <scope>NUCLEOTIDE SEQUENCE</scope>
    <source>
        <strain evidence="2">NBRC 103408</strain>
    </source>
</reference>
<evidence type="ECO:0000313" key="3">
    <source>
        <dbReference type="Proteomes" id="UP001161409"/>
    </source>
</evidence>
<protein>
    <recommendedName>
        <fullName evidence="4">Fe2OG dioxygenase domain-containing protein</fullName>
    </recommendedName>
</protein>
<feature type="region of interest" description="Disordered" evidence="1">
    <location>
        <begin position="216"/>
        <end position="236"/>
    </location>
</feature>
<sequence length="236" mass="26517">MSKLDPAKEKYRGKFLLPKGQFVETPEKNIALTHFQDMEDMNRSLAAYLIEREQDKLGREGKQSFSKSTKIHHVDAWDAPGARFVDERAKALFRLITGLDQAVVDLSWANIYRQGDYIMPHAHSRSMGSVVYVVSMGDEDETDPMSGKFVISDPRLPLCCQADGRYMSNTYMPSLGAGSMIVFPASVVHMVTPYRGKSPRITLAWNINNVALKPRTERESYGIPPHPGKAKPRSLT</sequence>
<name>A0ABQ5U0A1_9PROT</name>
<proteinExistence type="predicted"/>
<dbReference type="InterPro" id="IPR012668">
    <property type="entry name" value="CHP02466"/>
</dbReference>
<evidence type="ECO:0000256" key="1">
    <source>
        <dbReference type="SAM" id="MobiDB-lite"/>
    </source>
</evidence>